<dbReference type="RefSeq" id="WP_156332020.1">
    <property type="nucleotide sequence ID" value="NZ_CP159837.1"/>
</dbReference>
<name>A0AAU8JIE1_9CYAN</name>
<gene>
    <name evidence="1" type="ORF">ABWT76_001432</name>
</gene>
<protein>
    <recommendedName>
        <fullName evidence="2">Transposase</fullName>
    </recommendedName>
</protein>
<sequence>MPLVTIIPGKKPQKLFSLKAAETEAQNIARSFNNTALICHEATKFMVV</sequence>
<reference evidence="1" key="1">
    <citation type="submission" date="2024-07" db="EMBL/GenBank/DDBJ databases">
        <authorList>
            <person name="Kim Y.J."/>
            <person name="Jeong J.Y."/>
        </authorList>
    </citation>
    <scope>NUCLEOTIDE SEQUENCE</scope>
    <source>
        <strain evidence="1">GIHE-MW2</strain>
    </source>
</reference>
<evidence type="ECO:0000313" key="1">
    <source>
        <dbReference type="EMBL" id="XCM38575.1"/>
    </source>
</evidence>
<organism evidence="1">
    <name type="scientific">Planktothricoides raciborskii GIHE-MW2</name>
    <dbReference type="NCBI Taxonomy" id="2792601"/>
    <lineage>
        <taxon>Bacteria</taxon>
        <taxon>Bacillati</taxon>
        <taxon>Cyanobacteriota</taxon>
        <taxon>Cyanophyceae</taxon>
        <taxon>Oscillatoriophycideae</taxon>
        <taxon>Oscillatoriales</taxon>
        <taxon>Oscillatoriaceae</taxon>
        <taxon>Planktothricoides</taxon>
    </lineage>
</organism>
<accession>A0AAU8JIE1</accession>
<proteinExistence type="predicted"/>
<dbReference type="EMBL" id="CP159837">
    <property type="protein sequence ID" value="XCM38575.1"/>
    <property type="molecule type" value="Genomic_DNA"/>
</dbReference>
<evidence type="ECO:0008006" key="2">
    <source>
        <dbReference type="Google" id="ProtNLM"/>
    </source>
</evidence>
<dbReference type="AlphaFoldDB" id="A0AAU8JIE1"/>